<accession>A0A8S9ZS79</accession>
<protein>
    <submittedName>
        <fullName evidence="1">Uncharacterized protein</fullName>
    </submittedName>
</protein>
<evidence type="ECO:0000313" key="2">
    <source>
        <dbReference type="Proteomes" id="UP000605970"/>
    </source>
</evidence>
<proteinExistence type="predicted"/>
<gene>
    <name evidence="1" type="ORF">Mgra_00004522</name>
</gene>
<reference evidence="1" key="1">
    <citation type="journal article" date="2020" name="Ecol. Evol.">
        <title>Genome structure and content of the rice root-knot nematode (Meloidogyne graminicola).</title>
        <authorList>
            <person name="Phan N.T."/>
            <person name="Danchin E.G.J."/>
            <person name="Klopp C."/>
            <person name="Perfus-Barbeoch L."/>
            <person name="Kozlowski D.K."/>
            <person name="Koutsovoulos G.D."/>
            <person name="Lopez-Roques C."/>
            <person name="Bouchez O."/>
            <person name="Zahm M."/>
            <person name="Besnard G."/>
            <person name="Bellafiore S."/>
        </authorList>
    </citation>
    <scope>NUCLEOTIDE SEQUENCE</scope>
    <source>
        <strain evidence="1">VN-18</strain>
    </source>
</reference>
<dbReference type="Proteomes" id="UP000605970">
    <property type="component" value="Unassembled WGS sequence"/>
</dbReference>
<sequence>KTLFIFKKLIKYLFIYLKSLDNLSLACDFNDFFFCSDSLVFVLANEVFSSEAFKGAKI</sequence>
<comment type="caution">
    <text evidence="1">The sequence shown here is derived from an EMBL/GenBank/DDBJ whole genome shotgun (WGS) entry which is preliminary data.</text>
</comment>
<dbReference type="AlphaFoldDB" id="A0A8S9ZS79"/>
<feature type="non-terminal residue" evidence="1">
    <location>
        <position position="58"/>
    </location>
</feature>
<evidence type="ECO:0000313" key="1">
    <source>
        <dbReference type="EMBL" id="KAF7636074.1"/>
    </source>
</evidence>
<name>A0A8S9ZS79_9BILA</name>
<organism evidence="1 2">
    <name type="scientific">Meloidogyne graminicola</name>
    <dbReference type="NCBI Taxonomy" id="189291"/>
    <lineage>
        <taxon>Eukaryota</taxon>
        <taxon>Metazoa</taxon>
        <taxon>Ecdysozoa</taxon>
        <taxon>Nematoda</taxon>
        <taxon>Chromadorea</taxon>
        <taxon>Rhabditida</taxon>
        <taxon>Tylenchina</taxon>
        <taxon>Tylenchomorpha</taxon>
        <taxon>Tylenchoidea</taxon>
        <taxon>Meloidogynidae</taxon>
        <taxon>Meloidogyninae</taxon>
        <taxon>Meloidogyne</taxon>
    </lineage>
</organism>
<dbReference type="EMBL" id="JABEBT010000034">
    <property type="protein sequence ID" value="KAF7636074.1"/>
    <property type="molecule type" value="Genomic_DNA"/>
</dbReference>
<keyword evidence="2" id="KW-1185">Reference proteome</keyword>